<evidence type="ECO:0000259" key="10">
    <source>
        <dbReference type="Pfam" id="PF17768"/>
    </source>
</evidence>
<name>A0A8J2YEZ1_9BACL</name>
<dbReference type="InterPro" id="IPR051673">
    <property type="entry name" value="SSDNA_exonuclease_RecJ"/>
</dbReference>
<evidence type="ECO:0000259" key="9">
    <source>
        <dbReference type="Pfam" id="PF10141"/>
    </source>
</evidence>
<evidence type="ECO:0000313" key="11">
    <source>
        <dbReference type="EMBL" id="GGE27323.1"/>
    </source>
</evidence>
<evidence type="ECO:0000256" key="1">
    <source>
        <dbReference type="ARBA" id="ARBA00005915"/>
    </source>
</evidence>
<protein>
    <recommendedName>
        <fullName evidence="2">Single-stranded-DNA-specific exonuclease RecJ</fullName>
    </recommendedName>
</protein>
<gene>
    <name evidence="11" type="primary">recJ</name>
    <name evidence="11" type="ORF">GCM10011571_31920</name>
</gene>
<keyword evidence="5 11" id="KW-0269">Exonuclease</keyword>
<dbReference type="GO" id="GO:0006281">
    <property type="term" value="P:DNA repair"/>
    <property type="evidence" value="ECO:0007669"/>
    <property type="project" value="InterPro"/>
</dbReference>
<keyword evidence="4" id="KW-0378">Hydrolase</keyword>
<dbReference type="InterPro" id="IPR003156">
    <property type="entry name" value="DHHA1_dom"/>
</dbReference>
<feature type="domain" description="DHHA1" evidence="8">
    <location>
        <begin position="349"/>
        <end position="443"/>
    </location>
</feature>
<evidence type="ECO:0000259" key="8">
    <source>
        <dbReference type="Pfam" id="PF02272"/>
    </source>
</evidence>
<dbReference type="GO" id="GO:0006310">
    <property type="term" value="P:DNA recombination"/>
    <property type="evidence" value="ECO:0007669"/>
    <property type="project" value="InterPro"/>
</dbReference>
<reference evidence="11" key="1">
    <citation type="journal article" date="2014" name="Int. J. Syst. Evol. Microbiol.">
        <title>Complete genome sequence of Corynebacterium casei LMG S-19264T (=DSM 44701T), isolated from a smear-ripened cheese.</title>
        <authorList>
            <consortium name="US DOE Joint Genome Institute (JGI-PGF)"/>
            <person name="Walter F."/>
            <person name="Albersmeier A."/>
            <person name="Kalinowski J."/>
            <person name="Ruckert C."/>
        </authorList>
    </citation>
    <scope>NUCLEOTIDE SEQUENCE</scope>
    <source>
        <strain evidence="11">CGMCC 1.15179</strain>
    </source>
</reference>
<keyword evidence="3" id="KW-0540">Nuclease</keyword>
<dbReference type="Gene3D" id="3.10.310.30">
    <property type="match status" value="1"/>
</dbReference>
<dbReference type="SUPFAM" id="SSF64182">
    <property type="entry name" value="DHH phosphoesterases"/>
    <property type="match status" value="1"/>
</dbReference>
<dbReference type="Gene3D" id="3.90.1640.30">
    <property type="match status" value="1"/>
</dbReference>
<evidence type="ECO:0000256" key="4">
    <source>
        <dbReference type="ARBA" id="ARBA00022801"/>
    </source>
</evidence>
<dbReference type="InterPro" id="IPR004610">
    <property type="entry name" value="RecJ"/>
</dbReference>
<dbReference type="PANTHER" id="PTHR30255:SF2">
    <property type="entry name" value="SINGLE-STRANDED-DNA-SPECIFIC EXONUCLEASE RECJ"/>
    <property type="match status" value="1"/>
</dbReference>
<keyword evidence="12" id="KW-1185">Reference proteome</keyword>
<dbReference type="PANTHER" id="PTHR30255">
    <property type="entry name" value="SINGLE-STRANDED-DNA-SPECIFIC EXONUCLEASE RECJ"/>
    <property type="match status" value="1"/>
</dbReference>
<evidence type="ECO:0000256" key="3">
    <source>
        <dbReference type="ARBA" id="ARBA00022722"/>
    </source>
</evidence>
<sequence>MTDCMLRSKTRWQSVAADPARIRELSEALGVNPLIARLLVNRGLDDVDRARRFLHVEADGLYDPILMDGMEDAVQRIRRALDQEERIWIYGDYDADGVSSTGLMMRVFRQLQADVDYYIPNRFTEGYGLNRDALQKAKEAGVDLIISVDTGISAVEEAQTARELGLDLIITDHHEPPETLPEALAVINPKKPGCPYPFEMLAGVGVAFKLAQALLGRVPEEVLEVAALGTIADLVPLVDENRILAALGLERMNRRKHVGLSALLEVSGIEGEVNAGHVGFSLGPRINASGRLDSAGRAVELLLTEDPEEAHQIAKELDGMNRERQQLVEMIADEASAMVASEPDRHRRVIVVAGTGWNVGVIGIVASRLVEKYYRPAIVLGIDEETGTAKGSARSIAGFDIYRALARCADLLPHFGGHQMAAGMSLPAENLSSLHERLNGIAEEWLTEEDYIPLTQVDAELTVQDVNLDLIEQLEQLQPYGIGNPTPRFRITGAKLGRMQLIGREKNHVKMALEQEGITLDAVGFRMGELAEEIAPRSRVELLGELQINEWNQRRSPQLLVRDVAVPHLQLFDWRGNGIDVSRFDRLIAAEDALFIGNRKEQPDLYLRVQSGSAVWKDWDEIQSPAGSGMDRTFTQVVFAGLPPCIPIFERCLRSQTGLHRIYFAYGDAEWDDGLVRTPEREHFKQLYAALLRAKRIDLRRDLEKLSRVTGLSKRWIRFMMQVFDELGFVHQQQAAWEVVTPAGKRPLTESELYRKQQDREQVIERLVYSSYRDLCHYVSTFFPHEMKAGGTENGLQRENSRNRGLPAAGSSV</sequence>
<dbReference type="Pfam" id="PF02272">
    <property type="entry name" value="DHHA1"/>
    <property type="match status" value="1"/>
</dbReference>
<dbReference type="AlphaFoldDB" id="A0A8J2YEZ1"/>
<dbReference type="EMBL" id="BMHQ01000014">
    <property type="protein sequence ID" value="GGE27323.1"/>
    <property type="molecule type" value="Genomic_DNA"/>
</dbReference>
<dbReference type="InterPro" id="IPR038763">
    <property type="entry name" value="DHH_sf"/>
</dbReference>
<evidence type="ECO:0000259" key="7">
    <source>
        <dbReference type="Pfam" id="PF01368"/>
    </source>
</evidence>
<accession>A0A8J2YEZ1</accession>
<evidence type="ECO:0000256" key="6">
    <source>
        <dbReference type="SAM" id="MobiDB-lite"/>
    </source>
</evidence>
<dbReference type="Pfam" id="PF10141">
    <property type="entry name" value="ssDNA-exonuc_C"/>
    <property type="match status" value="1"/>
</dbReference>
<feature type="region of interest" description="Disordered" evidence="6">
    <location>
        <begin position="790"/>
        <end position="813"/>
    </location>
</feature>
<dbReference type="Pfam" id="PF01368">
    <property type="entry name" value="DHH"/>
    <property type="match status" value="1"/>
</dbReference>
<dbReference type="GO" id="GO:0008409">
    <property type="term" value="F:5'-3' exonuclease activity"/>
    <property type="evidence" value="ECO:0007669"/>
    <property type="project" value="InterPro"/>
</dbReference>
<proteinExistence type="inferred from homology"/>
<evidence type="ECO:0000256" key="2">
    <source>
        <dbReference type="ARBA" id="ARBA00019841"/>
    </source>
</evidence>
<dbReference type="InterPro" id="IPR018779">
    <property type="entry name" value="RecJ_C"/>
</dbReference>
<dbReference type="InterPro" id="IPR041122">
    <property type="entry name" value="RecJ_OB"/>
</dbReference>
<feature type="domain" description="DDH" evidence="7">
    <location>
        <begin position="86"/>
        <end position="230"/>
    </location>
</feature>
<organism evidence="11 12">
    <name type="scientific">Marinithermofilum abyssi</name>
    <dbReference type="NCBI Taxonomy" id="1571185"/>
    <lineage>
        <taxon>Bacteria</taxon>
        <taxon>Bacillati</taxon>
        <taxon>Bacillota</taxon>
        <taxon>Bacilli</taxon>
        <taxon>Bacillales</taxon>
        <taxon>Thermoactinomycetaceae</taxon>
        <taxon>Marinithermofilum</taxon>
    </lineage>
</organism>
<dbReference type="Pfam" id="PF17768">
    <property type="entry name" value="RecJ_OB"/>
    <property type="match status" value="1"/>
</dbReference>
<feature type="domain" description="RecJ OB" evidence="10">
    <location>
        <begin position="457"/>
        <end position="563"/>
    </location>
</feature>
<reference evidence="11" key="2">
    <citation type="submission" date="2020-09" db="EMBL/GenBank/DDBJ databases">
        <authorList>
            <person name="Sun Q."/>
            <person name="Zhou Y."/>
        </authorList>
    </citation>
    <scope>NUCLEOTIDE SEQUENCE</scope>
    <source>
        <strain evidence="11">CGMCC 1.15179</strain>
    </source>
</reference>
<evidence type="ECO:0000313" key="12">
    <source>
        <dbReference type="Proteomes" id="UP000625210"/>
    </source>
</evidence>
<evidence type="ECO:0000256" key="5">
    <source>
        <dbReference type="ARBA" id="ARBA00022839"/>
    </source>
</evidence>
<dbReference type="InterPro" id="IPR001667">
    <property type="entry name" value="DDH_dom"/>
</dbReference>
<comment type="similarity">
    <text evidence="1">Belongs to the RecJ family.</text>
</comment>
<dbReference type="GO" id="GO:0003676">
    <property type="term" value="F:nucleic acid binding"/>
    <property type="evidence" value="ECO:0007669"/>
    <property type="project" value="InterPro"/>
</dbReference>
<comment type="caution">
    <text evidence="11">The sequence shown here is derived from an EMBL/GenBank/DDBJ whole genome shotgun (WGS) entry which is preliminary data.</text>
</comment>
<dbReference type="NCBIfam" id="TIGR00644">
    <property type="entry name" value="recJ"/>
    <property type="match status" value="1"/>
</dbReference>
<dbReference type="Proteomes" id="UP000625210">
    <property type="component" value="Unassembled WGS sequence"/>
</dbReference>
<feature type="domain" description="Single-stranded-DNA-specific exonuclease RecJ C-terminal" evidence="9">
    <location>
        <begin position="570"/>
        <end position="778"/>
    </location>
</feature>